<dbReference type="AlphaFoldDB" id="A0AA43ZM27"/>
<feature type="compositionally biased region" description="Basic and acidic residues" evidence="1">
    <location>
        <begin position="83"/>
        <end position="96"/>
    </location>
</feature>
<dbReference type="EMBL" id="JAANCM010000023">
    <property type="protein sequence ID" value="NHT78946.1"/>
    <property type="molecule type" value="Genomic_DNA"/>
</dbReference>
<dbReference type="RefSeq" id="WP_167131101.1">
    <property type="nucleotide sequence ID" value="NZ_JAANCM010000023.1"/>
</dbReference>
<name>A0AA43ZM27_9HYPH</name>
<proteinExistence type="predicted"/>
<dbReference type="Proteomes" id="UP001155840">
    <property type="component" value="Unassembled WGS sequence"/>
</dbReference>
<keyword evidence="3" id="KW-1185">Reference proteome</keyword>
<evidence type="ECO:0000313" key="3">
    <source>
        <dbReference type="Proteomes" id="UP001155840"/>
    </source>
</evidence>
<reference evidence="2" key="1">
    <citation type="submission" date="2020-03" db="EMBL/GenBank/DDBJ databases">
        <title>Ferranicluibacter endophyticum gen. nov., sp. nov., a new genus isolated from Rubus ulmifolius Schott. stem.</title>
        <authorList>
            <person name="Roca-Couso R."/>
            <person name="Flores-Felix J.D."/>
            <person name="Igual J.M."/>
            <person name="Rivas R."/>
        </authorList>
    </citation>
    <scope>NUCLEOTIDE SEQUENCE</scope>
    <source>
        <strain evidence="2">CRRU44</strain>
    </source>
</reference>
<protein>
    <submittedName>
        <fullName evidence="2">Uncharacterized protein</fullName>
    </submittedName>
</protein>
<feature type="region of interest" description="Disordered" evidence="1">
    <location>
        <begin position="83"/>
        <end position="140"/>
    </location>
</feature>
<gene>
    <name evidence="2" type="ORF">G8E10_24920</name>
</gene>
<organism evidence="2 3">
    <name type="scientific">Ferranicluibacter rubi</name>
    <dbReference type="NCBI Taxonomy" id="2715133"/>
    <lineage>
        <taxon>Bacteria</taxon>
        <taxon>Pseudomonadati</taxon>
        <taxon>Pseudomonadota</taxon>
        <taxon>Alphaproteobacteria</taxon>
        <taxon>Hyphomicrobiales</taxon>
        <taxon>Rhizobiaceae</taxon>
        <taxon>Ferranicluibacter</taxon>
    </lineage>
</organism>
<evidence type="ECO:0000256" key="1">
    <source>
        <dbReference type="SAM" id="MobiDB-lite"/>
    </source>
</evidence>
<evidence type="ECO:0000313" key="2">
    <source>
        <dbReference type="EMBL" id="NHT78946.1"/>
    </source>
</evidence>
<sequence length="140" mass="15859">MELEVIWHHQGHQISFDVVYQGKRWADHNATAEGLKFAADVNATARRFGGFCRIKASQRFTTTRPLQGDEQARLIDAFQREGYTVKENARNPHKPAEASADWTAEKKPQETRKPDRRPMPTPSGSRQRIAVKAPALAYGM</sequence>
<accession>A0AA43ZM27</accession>
<feature type="compositionally biased region" description="Basic and acidic residues" evidence="1">
    <location>
        <begin position="103"/>
        <end position="118"/>
    </location>
</feature>
<comment type="caution">
    <text evidence="2">The sequence shown here is derived from an EMBL/GenBank/DDBJ whole genome shotgun (WGS) entry which is preliminary data.</text>
</comment>